<feature type="compositionally biased region" description="Polar residues" evidence="1">
    <location>
        <begin position="20"/>
        <end position="36"/>
    </location>
</feature>
<evidence type="ECO:0000313" key="2">
    <source>
        <dbReference type="EMBL" id="QSQ27693.1"/>
    </source>
</evidence>
<dbReference type="SUPFAM" id="SSF48150">
    <property type="entry name" value="DNA-glycosylase"/>
    <property type="match status" value="1"/>
</dbReference>
<dbReference type="InterPro" id="IPR011257">
    <property type="entry name" value="DNA_glycosylase"/>
</dbReference>
<reference evidence="2 3" key="1">
    <citation type="submission" date="2021-02" db="EMBL/GenBank/DDBJ databases">
        <title>De Novo genome assembly of isolated myxobacteria.</title>
        <authorList>
            <person name="Stevens D.C."/>
        </authorList>
    </citation>
    <scope>NUCLEOTIDE SEQUENCE [LARGE SCALE GENOMIC DNA]</scope>
    <source>
        <strain evidence="3">SCPEA02</strain>
    </source>
</reference>
<proteinExistence type="predicted"/>
<organism evidence="2 3">
    <name type="scientific">Pyxidicoccus parkwayensis</name>
    <dbReference type="NCBI Taxonomy" id="2813578"/>
    <lineage>
        <taxon>Bacteria</taxon>
        <taxon>Pseudomonadati</taxon>
        <taxon>Myxococcota</taxon>
        <taxon>Myxococcia</taxon>
        <taxon>Myxococcales</taxon>
        <taxon>Cystobacterineae</taxon>
        <taxon>Myxococcaceae</taxon>
        <taxon>Pyxidicoccus</taxon>
    </lineage>
</organism>
<protein>
    <submittedName>
        <fullName evidence="2">TIGR02757 family protein</fullName>
    </submittedName>
</protein>
<gene>
    <name evidence="2" type="ORF">JY651_23515</name>
</gene>
<evidence type="ECO:0000313" key="3">
    <source>
        <dbReference type="Proteomes" id="UP000662747"/>
    </source>
</evidence>
<feature type="region of interest" description="Disordered" evidence="1">
    <location>
        <begin position="1"/>
        <end position="40"/>
    </location>
</feature>
<dbReference type="Proteomes" id="UP000662747">
    <property type="component" value="Chromosome"/>
</dbReference>
<sequence>MGPGSPDPGLPLQWNVGASDVTSRSPKRTAQSSGLSTRAAEHLRPRLDAFLASTDSRARIAFDPVEFPHRYSDPRDIEVSALLAASLAYGRADLFRPKVDALLKRMGPSPAAFVRALDVPGAAALLSGFVYRFNVGTDVAVLLLGMGRALREHGSLEALFVRGLEARGTLHGALDAFTTALRQLPEMDALRAALGPERGLHHLLPSPLGPGAAKRLNLFLRWMVRGPDAVDFGIWKRVPPATLVIPLDTHIGRISQHLGLTKRKDLTWRTAEEVTASLRALDAADPVRYDFALCHYGMSGACPAQPVPENCARCPLLAACGVGPRVVAMATRRVRKTTRTEGVGAPNIRRR</sequence>
<dbReference type="Gene3D" id="1.10.1670.10">
    <property type="entry name" value="Helix-hairpin-Helix base-excision DNA repair enzymes (C-terminal)"/>
    <property type="match status" value="1"/>
</dbReference>
<dbReference type="Pfam" id="PF09674">
    <property type="entry name" value="DUF2400"/>
    <property type="match status" value="1"/>
</dbReference>
<dbReference type="NCBIfam" id="TIGR02757">
    <property type="entry name" value="TIGR02757 family protein"/>
    <property type="match status" value="1"/>
</dbReference>
<accession>A0ABX7PB65</accession>
<dbReference type="EMBL" id="CP071090">
    <property type="protein sequence ID" value="QSQ27693.1"/>
    <property type="molecule type" value="Genomic_DNA"/>
</dbReference>
<name>A0ABX7PB65_9BACT</name>
<dbReference type="InterPro" id="IPR023170">
    <property type="entry name" value="HhH_base_excis_C"/>
</dbReference>
<keyword evidence="3" id="KW-1185">Reference proteome</keyword>
<evidence type="ECO:0000256" key="1">
    <source>
        <dbReference type="SAM" id="MobiDB-lite"/>
    </source>
</evidence>
<dbReference type="InterPro" id="IPR014127">
    <property type="entry name" value="CHP02757"/>
</dbReference>